<feature type="modified residue" description="4-aspartylphosphate" evidence="2">
    <location>
        <position position="57"/>
    </location>
</feature>
<keyword evidence="1 2" id="KW-0597">Phosphoprotein</keyword>
<organism evidence="4 5">
    <name type="scientific">Granulicella aggregans</name>
    <dbReference type="NCBI Taxonomy" id="474949"/>
    <lineage>
        <taxon>Bacteria</taxon>
        <taxon>Pseudomonadati</taxon>
        <taxon>Acidobacteriota</taxon>
        <taxon>Terriglobia</taxon>
        <taxon>Terriglobales</taxon>
        <taxon>Acidobacteriaceae</taxon>
        <taxon>Granulicella</taxon>
    </lineage>
</organism>
<dbReference type="PROSITE" id="PS50110">
    <property type="entry name" value="RESPONSE_REGULATORY"/>
    <property type="match status" value="1"/>
</dbReference>
<dbReference type="CDD" id="cd00156">
    <property type="entry name" value="REC"/>
    <property type="match status" value="1"/>
</dbReference>
<accession>A0A7W7ZHT4</accession>
<evidence type="ECO:0000313" key="4">
    <source>
        <dbReference type="EMBL" id="MBB5060175.1"/>
    </source>
</evidence>
<reference evidence="4 5" key="1">
    <citation type="submission" date="2020-08" db="EMBL/GenBank/DDBJ databases">
        <title>Genomic Encyclopedia of Type Strains, Phase IV (KMG-V): Genome sequencing to study the core and pangenomes of soil and plant-associated prokaryotes.</title>
        <authorList>
            <person name="Whitman W."/>
        </authorList>
    </citation>
    <scope>NUCLEOTIDE SEQUENCE [LARGE SCALE GENOMIC DNA]</scope>
    <source>
        <strain evidence="4 5">M8UP14</strain>
    </source>
</reference>
<dbReference type="InterPro" id="IPR001789">
    <property type="entry name" value="Sig_transdc_resp-reg_receiver"/>
</dbReference>
<dbReference type="Proteomes" id="UP000540989">
    <property type="component" value="Unassembled WGS sequence"/>
</dbReference>
<dbReference type="GO" id="GO:0000160">
    <property type="term" value="P:phosphorelay signal transduction system"/>
    <property type="evidence" value="ECO:0007669"/>
    <property type="project" value="InterPro"/>
</dbReference>
<proteinExistence type="predicted"/>
<dbReference type="InterPro" id="IPR011006">
    <property type="entry name" value="CheY-like_superfamily"/>
</dbReference>
<dbReference type="Gene3D" id="3.40.50.2300">
    <property type="match status" value="1"/>
</dbReference>
<protein>
    <submittedName>
        <fullName evidence="4">CheY-like chemotaxis protein</fullName>
    </submittedName>
</protein>
<dbReference type="InterPro" id="IPR050595">
    <property type="entry name" value="Bact_response_regulator"/>
</dbReference>
<dbReference type="SMART" id="SM00448">
    <property type="entry name" value="REC"/>
    <property type="match status" value="1"/>
</dbReference>
<evidence type="ECO:0000256" key="1">
    <source>
        <dbReference type="ARBA" id="ARBA00022553"/>
    </source>
</evidence>
<dbReference type="PANTHER" id="PTHR44591">
    <property type="entry name" value="STRESS RESPONSE REGULATOR PROTEIN 1"/>
    <property type="match status" value="1"/>
</dbReference>
<dbReference type="EMBL" id="JACHIP010000010">
    <property type="protein sequence ID" value="MBB5060175.1"/>
    <property type="molecule type" value="Genomic_DNA"/>
</dbReference>
<keyword evidence="5" id="KW-1185">Reference proteome</keyword>
<comment type="caution">
    <text evidence="4">The sequence shown here is derived from an EMBL/GenBank/DDBJ whole genome shotgun (WGS) entry which is preliminary data.</text>
</comment>
<evidence type="ECO:0000313" key="5">
    <source>
        <dbReference type="Proteomes" id="UP000540989"/>
    </source>
</evidence>
<dbReference type="PANTHER" id="PTHR44591:SF3">
    <property type="entry name" value="RESPONSE REGULATORY DOMAIN-CONTAINING PROTEIN"/>
    <property type="match status" value="1"/>
</dbReference>
<dbReference type="Pfam" id="PF00072">
    <property type="entry name" value="Response_reg"/>
    <property type="match status" value="1"/>
</dbReference>
<feature type="domain" description="Response regulatory" evidence="3">
    <location>
        <begin position="8"/>
        <end position="123"/>
    </location>
</feature>
<sequence length="281" mass="30685">MTETVVPKVLVVDDDDNLREVMTLILESGGFDVRSASNVNDALQLIGCQSFDVLVSDLHMPSAGDGLTVVSAMRHSNPKAVTIIFSAYPEMKEAVAAILAQTDDIIVKPGAIGDLVGLIREKLEKEKSPPRVLASVATILEEGSKSTIDDWLSRVRRDDQVLTVWLDDPVRTAHLPQLLRDLVFRLRHPQPLGSRALVSASAAEHGLARRVQGYTAAMMVEESRMLQVSIFQTLQNNLNRVNFSLVLVGVMEIADEVDSQLAQAMTSYVAQSKMDAIPITA</sequence>
<evidence type="ECO:0000256" key="2">
    <source>
        <dbReference type="PROSITE-ProRule" id="PRU00169"/>
    </source>
</evidence>
<gene>
    <name evidence="4" type="ORF">HDF16_004911</name>
</gene>
<dbReference type="RefSeq" id="WP_184222310.1">
    <property type="nucleotide sequence ID" value="NZ_JACHIP010000010.1"/>
</dbReference>
<evidence type="ECO:0000259" key="3">
    <source>
        <dbReference type="PROSITE" id="PS50110"/>
    </source>
</evidence>
<name>A0A7W7ZHT4_9BACT</name>
<dbReference type="AlphaFoldDB" id="A0A7W7ZHT4"/>
<dbReference type="SUPFAM" id="SSF52172">
    <property type="entry name" value="CheY-like"/>
    <property type="match status" value="1"/>
</dbReference>